<dbReference type="InterPro" id="IPR048487">
    <property type="entry name" value="DksA-like_N"/>
</dbReference>
<dbReference type="RefSeq" id="WP_377070741.1">
    <property type="nucleotide sequence ID" value="NZ_JBHMEC010000026.1"/>
</dbReference>
<organism evidence="7 8">
    <name type="scientific">Roseovarius ramblicola</name>
    <dbReference type="NCBI Taxonomy" id="2022336"/>
    <lineage>
        <taxon>Bacteria</taxon>
        <taxon>Pseudomonadati</taxon>
        <taxon>Pseudomonadota</taxon>
        <taxon>Alphaproteobacteria</taxon>
        <taxon>Rhodobacterales</taxon>
        <taxon>Roseobacteraceae</taxon>
        <taxon>Roseovarius</taxon>
    </lineage>
</organism>
<evidence type="ECO:0000256" key="4">
    <source>
        <dbReference type="PROSITE-ProRule" id="PRU00510"/>
    </source>
</evidence>
<dbReference type="Pfam" id="PF21173">
    <property type="entry name" value="DksA-like_N"/>
    <property type="match status" value="1"/>
</dbReference>
<dbReference type="Pfam" id="PF01258">
    <property type="entry name" value="zf-dskA_traR"/>
    <property type="match status" value="1"/>
</dbReference>
<accession>A0ABV5I3A8</accession>
<dbReference type="PANTHER" id="PTHR33823:SF4">
    <property type="entry name" value="GENERAL STRESS PROTEIN 16O"/>
    <property type="match status" value="1"/>
</dbReference>
<dbReference type="PROSITE" id="PS51128">
    <property type="entry name" value="ZF_DKSA_2"/>
    <property type="match status" value="1"/>
</dbReference>
<keyword evidence="8" id="KW-1185">Reference proteome</keyword>
<keyword evidence="3" id="KW-0862">Zinc</keyword>
<dbReference type="InterPro" id="IPR000962">
    <property type="entry name" value="Znf_DskA_TraR"/>
</dbReference>
<dbReference type="EMBL" id="JBHMEC010000026">
    <property type="protein sequence ID" value="MFB9151170.1"/>
    <property type="molecule type" value="Genomic_DNA"/>
</dbReference>
<evidence type="ECO:0000256" key="3">
    <source>
        <dbReference type="ARBA" id="ARBA00022833"/>
    </source>
</evidence>
<reference evidence="7 8" key="1">
    <citation type="submission" date="2024-09" db="EMBL/GenBank/DDBJ databases">
        <authorList>
            <person name="Sun Q."/>
            <person name="Mori K."/>
        </authorList>
    </citation>
    <scope>NUCLEOTIDE SEQUENCE [LARGE SCALE GENOMIC DNA]</scope>
    <source>
        <strain evidence="7 8">CECT 9424</strain>
    </source>
</reference>
<feature type="domain" description="Zinc finger DksA/TraR C4-type" evidence="5">
    <location>
        <begin position="74"/>
        <end position="106"/>
    </location>
</feature>
<dbReference type="Proteomes" id="UP001589670">
    <property type="component" value="Unassembled WGS sequence"/>
</dbReference>
<dbReference type="SUPFAM" id="SSF57716">
    <property type="entry name" value="Glucocorticoid receptor-like (DNA-binding domain)"/>
    <property type="match status" value="1"/>
</dbReference>
<feature type="zinc finger region" description="dksA C4-type" evidence="4">
    <location>
        <begin position="79"/>
        <end position="103"/>
    </location>
</feature>
<comment type="caution">
    <text evidence="7">The sequence shown here is derived from an EMBL/GenBank/DDBJ whole genome shotgun (WGS) entry which is preliminary data.</text>
</comment>
<proteinExistence type="predicted"/>
<name>A0ABV5I3A8_9RHOB</name>
<evidence type="ECO:0000313" key="8">
    <source>
        <dbReference type="Proteomes" id="UP001589670"/>
    </source>
</evidence>
<evidence type="ECO:0000259" key="6">
    <source>
        <dbReference type="Pfam" id="PF21173"/>
    </source>
</evidence>
<keyword evidence="1" id="KW-0479">Metal-binding</keyword>
<dbReference type="PANTHER" id="PTHR33823">
    <property type="entry name" value="RNA POLYMERASE-BINDING TRANSCRIPTION FACTOR DKSA-RELATED"/>
    <property type="match status" value="1"/>
</dbReference>
<evidence type="ECO:0000256" key="2">
    <source>
        <dbReference type="ARBA" id="ARBA00022771"/>
    </source>
</evidence>
<evidence type="ECO:0000313" key="7">
    <source>
        <dbReference type="EMBL" id="MFB9151170.1"/>
    </source>
</evidence>
<keyword evidence="2" id="KW-0863">Zinc-finger</keyword>
<evidence type="ECO:0000259" key="5">
    <source>
        <dbReference type="Pfam" id="PF01258"/>
    </source>
</evidence>
<sequence length="108" mass="12135">MLDTTTYRDALMRRLRQLDTRLHAIETELDAPRARDWEEAATEREGDEVLEQLGQGGEAEIARIRAALDRLRNGTYGTCTGCGEQISAERLDVLPETPLCRRCAAEMA</sequence>
<dbReference type="Gene3D" id="1.20.120.910">
    <property type="entry name" value="DksA, coiled-coil domain"/>
    <property type="match status" value="1"/>
</dbReference>
<feature type="domain" description="DnaK suppressor protein-like N-terminal" evidence="6">
    <location>
        <begin position="7"/>
        <end position="71"/>
    </location>
</feature>
<gene>
    <name evidence="7" type="ORF">ACFFU4_15575</name>
</gene>
<protein>
    <submittedName>
        <fullName evidence="7">TraR/DksA family transcriptional regulator</fullName>
    </submittedName>
</protein>
<evidence type="ECO:0000256" key="1">
    <source>
        <dbReference type="ARBA" id="ARBA00022723"/>
    </source>
</evidence>